<keyword evidence="2" id="KW-1185">Reference proteome</keyword>
<organism evidence="1 2">
    <name type="scientific">Protopolystoma xenopodis</name>
    <dbReference type="NCBI Taxonomy" id="117903"/>
    <lineage>
        <taxon>Eukaryota</taxon>
        <taxon>Metazoa</taxon>
        <taxon>Spiralia</taxon>
        <taxon>Lophotrochozoa</taxon>
        <taxon>Platyhelminthes</taxon>
        <taxon>Monogenea</taxon>
        <taxon>Polyopisthocotylea</taxon>
        <taxon>Polystomatidea</taxon>
        <taxon>Polystomatidae</taxon>
        <taxon>Protopolystoma</taxon>
    </lineage>
</organism>
<proteinExistence type="predicted"/>
<sequence length="843" mass="91896">MNDQSQNDCLSCPAKFYLNLEPKPEIPSEFGDNTRDPALLSFSCGFTCPKSNSIPNNSRSEITAYTTQYASQNDGQFPPKDFSANATLANCGNGHLPVQHPPNDNGSVCFQHMRLALFTDNEDLIQANSDSLLVQDEFFTCDEQVVDISIQTPCLEGRSLGFSSSNRPVPSQSGPSNCPSVFHKLSTDTELDSNSSITWSTATSNALDDNLTESFSSHSSFNPASVKLNDSRGTRGFVRDSLDSLFFDASSLVHHPSPSIGTANSQLVSNGHTRKDIKVEGDRFYDAETNGLVRDTDYNLEEFPKMAEAGDDESWRNCLQSVGPLSKTIDNEILDPVFGKSIGDHLKVYKPPTRKLGQLEVSNTERRDKQPENQLGILTAGNSLSVTVSLPDNDKFDVEKLSNMVSTENSPIADFEQGGRSINFLSAYASEDENKQRYHANATQHHSADTRLAKAGSYLDLPEYRAGRRDSVHCTEGRWISDLNLYTPGQDKVLTKNKDDCRNIVLPLSFKCNSIAAYQYPGCSRSSGLVGHGEANNIKPDLDALKCALRENHLKAFNQTVSDPTKNVGTGHMLLKPLPTCQYSANYANHAHCPSCLYPYFVYNGVRKGPNQNYLYQQSSHEGLDAEMDSNRLQSFRPILQTNEYNLYRESVVDQSNLESVQGARMPFYQVVQNAGRSAGLLGSEGYCYHGDLISGPCSAPGNTQRSIGSSIKYGSDYLISPSSIDPAAPVGAWALAWAAGVHGRTTRHDTSTLSSGRSGTAISPTVTAANLPGSSFLMGQRFSAKKTQITNSCGASQAVVSGSIAGGKTKGIIDNSITRPYRHGIKSTLEEEMSLAFYDKLG</sequence>
<protein>
    <submittedName>
        <fullName evidence="1">Uncharacterized protein</fullName>
    </submittedName>
</protein>
<evidence type="ECO:0000313" key="1">
    <source>
        <dbReference type="EMBL" id="VEL09312.1"/>
    </source>
</evidence>
<gene>
    <name evidence="1" type="ORF">PXEA_LOCUS2752</name>
</gene>
<comment type="caution">
    <text evidence="1">The sequence shown here is derived from an EMBL/GenBank/DDBJ whole genome shotgun (WGS) entry which is preliminary data.</text>
</comment>
<reference evidence="1" key="1">
    <citation type="submission" date="2018-11" db="EMBL/GenBank/DDBJ databases">
        <authorList>
            <consortium name="Pathogen Informatics"/>
        </authorList>
    </citation>
    <scope>NUCLEOTIDE SEQUENCE</scope>
</reference>
<dbReference type="AlphaFoldDB" id="A0A448WDR6"/>
<accession>A0A448WDR6</accession>
<dbReference type="EMBL" id="CAAALY010006012">
    <property type="protein sequence ID" value="VEL09312.1"/>
    <property type="molecule type" value="Genomic_DNA"/>
</dbReference>
<evidence type="ECO:0000313" key="2">
    <source>
        <dbReference type="Proteomes" id="UP000784294"/>
    </source>
</evidence>
<name>A0A448WDR6_9PLAT</name>
<dbReference type="Proteomes" id="UP000784294">
    <property type="component" value="Unassembled WGS sequence"/>
</dbReference>